<evidence type="ECO:0000313" key="1">
    <source>
        <dbReference type="EMBL" id="CAM9750460.1"/>
    </source>
</evidence>
<accession>A0AC59YKI2</accession>
<sequence>MRSDHGAACSPVSQALGRVGVCVPSGMSGLQPGFALNEKQAGRLRPAPRAVWAGPLGTGRRRGGHTGCAWRASHQHGRLGGLASRFRPAPAGRQRRRSLGPWQGTALEADGAGPLALTPEKCPLGPGVANRGPPQSPPETGLH</sequence>
<protein>
    <submittedName>
        <fullName evidence="1">Uncharacterized protein</fullName>
    </submittedName>
</protein>
<name>A0AC59YKI2_RANTA</name>
<proteinExistence type="predicted"/>
<organism evidence="1 2">
    <name type="scientific">Rangifer tarandus platyrhynchus</name>
    <name type="common">Svalbard reindeer</name>
    <dbReference type="NCBI Taxonomy" id="3082113"/>
    <lineage>
        <taxon>Eukaryota</taxon>
        <taxon>Metazoa</taxon>
        <taxon>Chordata</taxon>
        <taxon>Craniata</taxon>
        <taxon>Vertebrata</taxon>
        <taxon>Euteleostomi</taxon>
        <taxon>Mammalia</taxon>
        <taxon>Eutheria</taxon>
        <taxon>Laurasiatheria</taxon>
        <taxon>Artiodactyla</taxon>
        <taxon>Ruminantia</taxon>
        <taxon>Pecora</taxon>
        <taxon>Cervidae</taxon>
        <taxon>Odocoileinae</taxon>
        <taxon>Rangifer</taxon>
    </lineage>
</organism>
<dbReference type="Proteomes" id="UP001162501">
    <property type="component" value="Chromosome 16"/>
</dbReference>
<reference evidence="1" key="2">
    <citation type="submission" date="2025-03" db="EMBL/GenBank/DDBJ databases">
        <authorList>
            <consortium name="ELIXIR-Norway"/>
            <consortium name="Elixir Norway"/>
        </authorList>
    </citation>
    <scope>NUCLEOTIDE SEQUENCE</scope>
</reference>
<gene>
    <name evidence="1" type="ORF">MRATA1EN22A_LOCUS6940</name>
</gene>
<evidence type="ECO:0000313" key="2">
    <source>
        <dbReference type="Proteomes" id="UP001162501"/>
    </source>
</evidence>
<reference evidence="1" key="1">
    <citation type="submission" date="2023-05" db="EMBL/GenBank/DDBJ databases">
        <authorList>
            <consortium name="ELIXIR-Norway"/>
        </authorList>
    </citation>
    <scope>NUCLEOTIDE SEQUENCE</scope>
</reference>
<dbReference type="EMBL" id="OX596100">
    <property type="protein sequence ID" value="CAM9750460.1"/>
    <property type="molecule type" value="Genomic_DNA"/>
</dbReference>